<dbReference type="InterPro" id="IPR013320">
    <property type="entry name" value="ConA-like_dom_sf"/>
</dbReference>
<dbReference type="EMBL" id="SMZJ02000017">
    <property type="protein sequence ID" value="TWO30723.1"/>
    <property type="molecule type" value="Genomic_DNA"/>
</dbReference>
<evidence type="ECO:0000313" key="7">
    <source>
        <dbReference type="EMBL" id="TWO30723.1"/>
    </source>
</evidence>
<evidence type="ECO:0000256" key="3">
    <source>
        <dbReference type="ARBA" id="ARBA00023157"/>
    </source>
</evidence>
<reference evidence="7 8" key="1">
    <citation type="submission" date="2019-03" db="EMBL/GenBank/DDBJ databases">
        <authorList>
            <person name="Zhong Y.L."/>
        </authorList>
    </citation>
    <scope>NUCLEOTIDE SEQUENCE [LARGE SCALE GENOMIC DNA]</scope>
    <source>
        <strain evidence="7 8">W255</strain>
    </source>
</reference>
<dbReference type="InterPro" id="IPR022409">
    <property type="entry name" value="PKD/Chitinase_dom"/>
</dbReference>
<dbReference type="InterPro" id="IPR003599">
    <property type="entry name" value="Ig_sub"/>
</dbReference>
<sequence length="3309" mass="344458">SVTGPLVGSACGGTYTRTWNISDACGNPATTRTQIITVDDTTAPVITGTITDTNIEGCSIAVAPAAQTTVAGIEALTGSLTISDNCSADTDITVSSSDNVSGSYPFVITRTYNVTDQCSNTSANFTHIIRVDDTTNPTISCPSNVTVTNTPSTCAEIISGIAPTTNDNCGVVLQTWTLSGATTGSSAATGINDASGQSFNVGTTTVTYYIEDAAGNSASCSFDVTVLDAAANASVLISATATTICENDSVIFTATPTDGGSPPSYQWYIGATPVGVNSATFDTNNPAHLSPINSLANGDAITVVMTSSLSACGTTATSNVINMTVNDSRPVSFSINASSTSICPGNSVTFSTGPITNGGSNPDYQWLLNGSPISGATNPTYTTNTLTGSETISLQLTSYVQCAVQQSGSNGIQVTVNSLPSVVANASDIEICLGDSVTLTGSGASSYTWDNGVTNNVAFSPTSTQTYTVTGTDANGCQNTDSITVTVNPLPSVVANASDIEICLGDSVTLTGSGASSYTWDNGVINNVAFSPTSTQTYTVTGTDANGCQNTDSITVTVNPLPSVVANASDIEICLGDSVTLTGSGASSYTWDNGITNNVAFSPTSTQTYTVTGTDANGCQNTDSITVTVNPLPTVSASNNGPVCIGDTINLNATFTNNGSSSSAVSYSWTGPNGFSSSLEDPSLTAVLASDGIYTVSVTDNNGCVNTATTTVTVTPDPSISLNTGNNNQQICSGDAIANIAYTIGGGGTGATLSWSPAITGSISGSYNSGTGIYTISGNITSGAGTYNYTVTTTGCNPITTTGSIEVFSATPGTPGIITSNASTAICPPATNITYTVPNDSNVATYQWILPDGFTITSGAGTNSITVNIAANADEDDVSVRATNPCGNSGLSSLEITIGSGAIADAGPDQYVCDGTPQITLAGFVGGAIKNANQWDWSDNGAGGTVPNSGGNNAQLNGTYTLPAVTTPGQIITITIATDDPGGVCGDAEDDMLLYILHNPTASISTSATPICEGTGSTVTFDVDAHENSDIIVTYNINGGANQTINLTTDASNPLGTASGNATYVLNTGALSSTTTYNLVSVAYTNNPTCTQSIGTSATVNVTPIPTASISYNGPFCDSETNPQSVTLNGTGAYTGGTYSAPAGLSINASGDIDPSNSTPGAYTVTYTIPASGGCGTETATTSVTITEEPTATISYNGPFCDSETNPQSVTLNGTGAYTGGTYSAPAGLSINTSSGAITPSASTPGIYTVTYTIPASGGCGTETATTSVTITEEPSATISYNEPFCNSETSAQSVVFSNTAGAYTGGTFTASPGGLTINSSTGAITPSTSSTGTYTITYTIPASSGCATETASTSVTIKEDVIITTQPQNVGVCESDSASLSVVAFGDDLSYEWFKVSSPSDISVGTNATLNFASTTLSDAGSYYVIVSGDTSCISKTSTTVTLNVNQVLTVTDHPDDVTECEGNSVTFNVTATGALAATNTYQWRKDGINYGSPTTSSSLTISPLTIADAGVYDVIIASAGGNCPNVTSNGATLTVTPLPVITNLSYSSSEYCVSDNTSYSPTLTGSNLNGGTYSYVANSGGSITGFNASTGAFNPTNTDIDTYTITYTIPASGGCSVVSEDFTFTIYRDATVNAGSNQTICSNSTATMNATLGGGGATSGTWSTSGDGGFNTPSLLNAVYTPGSNDVNSGNVTLTFTSNDPAGPCLAVSDTMELTIISIPTVDAGTDQTICSNEIVTLSGANFGGSATSAAWSIISGGGTLSSIAQTANPETVTYTPATGYSGNVTLRLTTNNPVAPCASQYDELTLTVQPYVAGGFTLEGYALDDQNNQGPVSSEIIACHEGNGQLEVSGVSATDIVEWQYLNSTVTDFTTVPIDPIGPGSTVGNAGRLIYNFTDVLTNAVDGATAFRVVVNTGSACGDVYSDVAYVSVIPSNLKPEPVQASPIEYCLGGTSTFSSSVNFGGETLNTEGGFDNGQLNTNDPDGWLVDGELGRLSASGNSVNQNNWSVTNDGKTYHTGVTYDNDIVSPPTNEGKFAIAYGYYNTTGVGGHPVIFDPDTGNRITTMETPIFSLMTIQDAVLEFREAYYLEGAQNCFTDETHTTTEPAPAAELIIELSTDGGANYDIELRPTITGPASTPANYQDFADVSLDLSDYFGQTNLRVRWTFVRNCSSSWAIDGITLPGVGGVSEVEWTDEFGNVLPVIAGTNNVMYTPYAPGYQKYTVTTYINGCRSLAPDGSEDVFLTVHYANAGPAPAPVTIDNCGSNVSLHAYDNRLSPRDNYDEYAAENTWEGWYLLPGDDPDDGWTPLNPNPFNGSDFDPTLGPGDIPGTWSISNYMGPNIVDTNAPENYFSDVNDPKAEFSGPGGDYTLTWTTPNSGDDGDCSSDVTVTLTDCSTLDFDGENDNVTFRNNYDLSGSFSFEVWVKPDATTETGLANNNIQTIFSKRDATNVTHGYDLRLEGNTLSFNYNGSTAVTASPIGTDRWYHVAVTYDGTYTLYVDGIEMDSGGSGVPTSNNYEFILGAMDQNPAGGNPNPVNYYSGWMQELRIWDVALTVEQIRQMMNQRIHDNGLVEGDIVPIDVAGLNWASLRAYYQMVQASEIVGGYLIPTGGTGATNGQLRNIETTQDETAPLPYFTKAIGNWNTTGAGTPWQHGDSVWDHPNSTGINGQPIDWNIAQIRHDVISNTQDVILLGLLVDVNRELTVTNTGTQDETNTGHGLWVTHYLLLDGLIDLIGESQLVQKRYTGSAGISITSGTTNQVTESILDVNSSGYIERDQQGTNNPFNYNYWGSPVGPRVTGTNNNPRSVGGTMMDGSTSAMPQNITFTGTYTAPDTDPISVSTRWMYAYENYTNNTYAAWRRIGNTVNFNAGLGHIMKGSGNNYVAYNIGTQNYVFTGKPNNNTITTPINDGYDALVGNPYASAIDANAFLIDNGPTGTNTISGALYFWEHYVGNNTHILAQYEGGYAVLNLVGGIAAATPPPTAEGYEILGGTGTKVPERYIPVGQGFFVTAADLGPDGNGVGGQIEFNNDQRVFVREALTGLANSGSVFLKSNNTKKGNASGTATPQNGTASDDIKRLRIDFKTPEGAIRQLLLGFIPGDKATDNVDYGYDAPKFNNFPNDLTWIINGKGYEIQGVGEFDEAKLLPLGLYLGSGGTFEIILNDMDGLDPNTKVYVYDSLLGTYTKINNKSFEMNLEAGDYLDRFFLTFQKNNTLSFDNDNALDSLIGINYLQNSKELYIKTPVNINVKQIYLTNILGQTIKSWNVSNTPNLSTNEIRIPISKVAEGTYIVKVETLDGSTNKKIVIQQ</sequence>
<feature type="domain" description="Ig-like" evidence="6">
    <location>
        <begin position="1374"/>
        <end position="1443"/>
    </location>
</feature>
<dbReference type="InterPro" id="IPR044023">
    <property type="entry name" value="Ig_7"/>
</dbReference>
<keyword evidence="8" id="KW-1185">Reference proteome</keyword>
<dbReference type="Pfam" id="PF19408">
    <property type="entry name" value="PKD_6"/>
    <property type="match status" value="1"/>
</dbReference>
<dbReference type="RefSeq" id="WP_145774466.1">
    <property type="nucleotide sequence ID" value="NZ_SMZJ02000017.1"/>
</dbReference>
<comment type="caution">
    <text evidence="7">The sequence shown here is derived from an EMBL/GenBank/DDBJ whole genome shotgun (WGS) entry which is preliminary data.</text>
</comment>
<dbReference type="PROSITE" id="PS50093">
    <property type="entry name" value="PKD"/>
    <property type="match status" value="1"/>
</dbReference>
<dbReference type="PROSITE" id="PS50825">
    <property type="entry name" value="HYR"/>
    <property type="match status" value="1"/>
</dbReference>
<evidence type="ECO:0000313" key="8">
    <source>
        <dbReference type="Proteomes" id="UP000295814"/>
    </source>
</evidence>
<name>A0A562Y8K3_9FLAO</name>
<feature type="domain" description="PKD" evidence="4">
    <location>
        <begin position="648"/>
        <end position="715"/>
    </location>
</feature>
<dbReference type="SMART" id="SM00089">
    <property type="entry name" value="PKD"/>
    <property type="match status" value="4"/>
</dbReference>
<keyword evidence="2" id="KW-0677">Repeat</keyword>
<dbReference type="InterPro" id="IPR045829">
    <property type="entry name" value="PKD_6"/>
</dbReference>
<dbReference type="SUPFAM" id="SSF48726">
    <property type="entry name" value="Immunoglobulin"/>
    <property type="match status" value="2"/>
</dbReference>
<feature type="non-terminal residue" evidence="7">
    <location>
        <position position="1"/>
    </location>
</feature>
<evidence type="ECO:0000259" key="6">
    <source>
        <dbReference type="PROSITE" id="PS50835"/>
    </source>
</evidence>
<evidence type="ECO:0000259" key="4">
    <source>
        <dbReference type="PROSITE" id="PS50093"/>
    </source>
</evidence>
<gene>
    <name evidence="7" type="ORF">E1J38_014625</name>
</gene>
<dbReference type="Gene3D" id="2.60.40.10">
    <property type="entry name" value="Immunoglobulins"/>
    <property type="match status" value="7"/>
</dbReference>
<dbReference type="InterPro" id="IPR000601">
    <property type="entry name" value="PKD_dom"/>
</dbReference>
<dbReference type="GO" id="GO:0005975">
    <property type="term" value="P:carbohydrate metabolic process"/>
    <property type="evidence" value="ECO:0007669"/>
    <property type="project" value="UniProtKB-ARBA"/>
</dbReference>
<dbReference type="InterPro" id="IPR007110">
    <property type="entry name" value="Ig-like_dom"/>
</dbReference>
<feature type="domain" description="HYR" evidence="5">
    <location>
        <begin position="131"/>
        <end position="228"/>
    </location>
</feature>
<accession>A0A562Y8K3</accession>
<dbReference type="Gene3D" id="2.60.120.200">
    <property type="match status" value="1"/>
</dbReference>
<dbReference type="InterPro" id="IPR026444">
    <property type="entry name" value="Secre_tail"/>
</dbReference>
<dbReference type="Proteomes" id="UP000295814">
    <property type="component" value="Unassembled WGS sequence"/>
</dbReference>
<dbReference type="InterPro" id="IPR003410">
    <property type="entry name" value="HYR_dom"/>
</dbReference>
<dbReference type="GO" id="GO:0004553">
    <property type="term" value="F:hydrolase activity, hydrolyzing O-glycosyl compounds"/>
    <property type="evidence" value="ECO:0007669"/>
    <property type="project" value="UniProtKB-ARBA"/>
</dbReference>
<dbReference type="InterPro" id="IPR036179">
    <property type="entry name" value="Ig-like_dom_sf"/>
</dbReference>
<evidence type="ECO:0000256" key="1">
    <source>
        <dbReference type="ARBA" id="ARBA00022729"/>
    </source>
</evidence>
<dbReference type="SMART" id="SM00409">
    <property type="entry name" value="IG"/>
    <property type="match status" value="4"/>
</dbReference>
<dbReference type="SUPFAM" id="SSF49899">
    <property type="entry name" value="Concanavalin A-like lectins/glucanases"/>
    <property type="match status" value="1"/>
</dbReference>
<organism evidence="7 8">
    <name type="scientific">Seonamhaeicola sediminis</name>
    <dbReference type="NCBI Taxonomy" id="2528206"/>
    <lineage>
        <taxon>Bacteria</taxon>
        <taxon>Pseudomonadati</taxon>
        <taxon>Bacteroidota</taxon>
        <taxon>Flavobacteriia</taxon>
        <taxon>Flavobacteriales</taxon>
        <taxon>Flavobacteriaceae</taxon>
    </lineage>
</organism>
<evidence type="ECO:0000259" key="5">
    <source>
        <dbReference type="PROSITE" id="PS50825"/>
    </source>
</evidence>
<dbReference type="Pfam" id="PF19081">
    <property type="entry name" value="Ig_7"/>
    <property type="match status" value="1"/>
</dbReference>
<dbReference type="OrthoDB" id="2582440at2"/>
<dbReference type="Pfam" id="PF13385">
    <property type="entry name" value="Laminin_G_3"/>
    <property type="match status" value="1"/>
</dbReference>
<dbReference type="InterPro" id="IPR013783">
    <property type="entry name" value="Ig-like_fold"/>
</dbReference>
<dbReference type="Pfam" id="PF02494">
    <property type="entry name" value="HYR"/>
    <property type="match status" value="1"/>
</dbReference>
<keyword evidence="1" id="KW-0732">Signal</keyword>
<reference evidence="7 8" key="2">
    <citation type="submission" date="2019-07" db="EMBL/GenBank/DDBJ databases">
        <title>Seonamhaeicola sp. W255 draft genome.</title>
        <authorList>
            <person name="Zhang X.-Y."/>
            <person name="Zhang R."/>
            <person name="Zhong Y.-L."/>
            <person name="Du Z.-J."/>
        </authorList>
    </citation>
    <scope>NUCLEOTIDE SEQUENCE [LARGE SCALE GENOMIC DNA]</scope>
    <source>
        <strain evidence="7 8">W255</strain>
    </source>
</reference>
<dbReference type="NCBIfam" id="TIGR04183">
    <property type="entry name" value="Por_Secre_tail"/>
    <property type="match status" value="1"/>
</dbReference>
<dbReference type="PROSITE" id="PS50835">
    <property type="entry name" value="IG_LIKE"/>
    <property type="match status" value="2"/>
</dbReference>
<dbReference type="SUPFAM" id="SSF49299">
    <property type="entry name" value="PKD domain"/>
    <property type="match status" value="1"/>
</dbReference>
<feature type="domain" description="Ig-like" evidence="6">
    <location>
        <begin position="1463"/>
        <end position="1538"/>
    </location>
</feature>
<dbReference type="SMART" id="SM00560">
    <property type="entry name" value="LamGL"/>
    <property type="match status" value="1"/>
</dbReference>
<evidence type="ECO:0000256" key="2">
    <source>
        <dbReference type="ARBA" id="ARBA00022737"/>
    </source>
</evidence>
<dbReference type="InterPro" id="IPR006558">
    <property type="entry name" value="LamG-like"/>
</dbReference>
<dbReference type="InterPro" id="IPR035986">
    <property type="entry name" value="PKD_dom_sf"/>
</dbReference>
<proteinExistence type="predicted"/>
<protein>
    <submittedName>
        <fullName evidence="7">HYR domain-containing protein</fullName>
    </submittedName>
</protein>
<keyword evidence="3" id="KW-1015">Disulfide bond</keyword>